<dbReference type="PANTHER" id="PTHR38697">
    <property type="entry name" value="NUCLEAR PORE COMPLEX PROTEIN SIMILAR TO S. CEREVISIAE NUP2 (EUROFUNG)"/>
    <property type="match status" value="1"/>
</dbReference>
<organism evidence="10 11">
    <name type="scientific">Dacryopinax primogenitus (strain DJM 731)</name>
    <name type="common">Brown rot fungus</name>
    <dbReference type="NCBI Taxonomy" id="1858805"/>
    <lineage>
        <taxon>Eukaryota</taxon>
        <taxon>Fungi</taxon>
        <taxon>Dikarya</taxon>
        <taxon>Basidiomycota</taxon>
        <taxon>Agaricomycotina</taxon>
        <taxon>Dacrymycetes</taxon>
        <taxon>Dacrymycetales</taxon>
        <taxon>Dacrymycetaceae</taxon>
        <taxon>Dacryopinax</taxon>
    </lineage>
</organism>
<dbReference type="CDD" id="cd13170">
    <property type="entry name" value="RanBD_NUP50"/>
    <property type="match status" value="1"/>
</dbReference>
<name>M5FVM5_DACPD</name>
<comment type="subcellular location">
    <subcellularLocation>
        <location evidence="1">Nucleus</location>
        <location evidence="1">Nuclear pore complex</location>
    </subcellularLocation>
</comment>
<feature type="compositionally biased region" description="Basic and acidic residues" evidence="8">
    <location>
        <begin position="662"/>
        <end position="671"/>
    </location>
</feature>
<evidence type="ECO:0000313" key="10">
    <source>
        <dbReference type="EMBL" id="EJT97396.1"/>
    </source>
</evidence>
<keyword evidence="3" id="KW-0509">mRNA transport</keyword>
<feature type="region of interest" description="Disordered" evidence="8">
    <location>
        <begin position="1"/>
        <end position="45"/>
    </location>
</feature>
<dbReference type="GeneID" id="63692496"/>
<feature type="region of interest" description="Disordered" evidence="8">
    <location>
        <begin position="120"/>
        <end position="140"/>
    </location>
</feature>
<dbReference type="Pfam" id="PF08911">
    <property type="entry name" value="NUP50"/>
    <property type="match status" value="1"/>
</dbReference>
<dbReference type="GO" id="GO:0005643">
    <property type="term" value="C:nuclear pore"/>
    <property type="evidence" value="ECO:0007669"/>
    <property type="project" value="UniProtKB-SubCell"/>
</dbReference>
<dbReference type="OrthoDB" id="185618at2759"/>
<feature type="compositionally biased region" description="Acidic residues" evidence="8">
    <location>
        <begin position="746"/>
        <end position="759"/>
    </location>
</feature>
<dbReference type="GO" id="GO:0015031">
    <property type="term" value="P:protein transport"/>
    <property type="evidence" value="ECO:0007669"/>
    <property type="project" value="UniProtKB-KW"/>
</dbReference>
<feature type="compositionally biased region" description="Acidic residues" evidence="8">
    <location>
        <begin position="730"/>
        <end position="740"/>
    </location>
</feature>
<accession>M5FVM5</accession>
<dbReference type="Gene3D" id="2.30.29.30">
    <property type="entry name" value="Pleckstrin-homology domain (PH domain)/Phosphotyrosine-binding domain (PTB)"/>
    <property type="match status" value="1"/>
</dbReference>
<dbReference type="Proteomes" id="UP000030653">
    <property type="component" value="Unassembled WGS sequence"/>
</dbReference>
<sequence>MKRRADKQITQNDMDDEGDQEENPGTSFRRAQQSDLQNRPIKGIPKRFQATEIPVLPGAINLSVDSRGAIPHILPSATQSTNSPSQTLFGAAPLPPVPATTSNLVEPPAFVDMRTDAVQSSRDVSHSMNRPGSPAWPTRAAREEFETSDASLKYDIVRQGLNVSLLRAVQELLKTDPLQNLADAFRTLLPTYDVHRSVLDAKYRPKDISSMWDVVAMETASTAALAPTTKLHTPTLTGTAPPTVPPSATSVFGGKVASFTPSSAESSSLFKASFSSPVAPIGAVNMFSSVKLSTLAAERPMCSQGDKVPPPNSTTTVSFEQKKTQEPATMLSKETSGSALMESFGDSVKPKVPSSLAGHSIMSASSIPTSSFGLSGISLKPPSPFASMEPSSHQDEAVISPSMLTHQTKPSDASATLFGSALTGSSGFGFGKPGTTSSTGFSFATGPLSFAKAPELGNIIQDNIQCNGNATTILFKPSPASTAIGIRDVTPEPEGEGEENEVTLHETRCKLYQSVEKLDGTGAEWSDKGVGAIRLKQDKNTSKKRLLFRQEGTSRIQLNFYIYDTLEATVEKRVVSFTGLDSGKPSAFKMRCKSEEDAISFKNSLEQAVEALMNVAPSAQHEFPEKAPNSFPSIEEVPVAEKTENAVTTTITTGLLAAHDAEEAKTDEGLENRPAQGGEDEEGTNEHDSQYEGDDVNGEDGEEDYEIEYDQGEYGYEDEDGEGEEHYEREDDGPYEEEGDEHNGEDGDAEGDEEEDQLAEESAPAHTGDPEVVELLSDDDEA</sequence>
<evidence type="ECO:0000256" key="4">
    <source>
        <dbReference type="ARBA" id="ARBA00022927"/>
    </source>
</evidence>
<keyword evidence="7" id="KW-0539">Nucleus</keyword>
<evidence type="ECO:0000256" key="5">
    <source>
        <dbReference type="ARBA" id="ARBA00023010"/>
    </source>
</evidence>
<dbReference type="EMBL" id="JH795877">
    <property type="protein sequence ID" value="EJT97396.1"/>
    <property type="molecule type" value="Genomic_DNA"/>
</dbReference>
<evidence type="ECO:0000256" key="7">
    <source>
        <dbReference type="ARBA" id="ARBA00023242"/>
    </source>
</evidence>
<dbReference type="OMA" id="HYEREDD"/>
<dbReference type="HOGENOM" id="CLU_358250_0_0_1"/>
<dbReference type="PROSITE" id="PS50196">
    <property type="entry name" value="RANBD1"/>
    <property type="match status" value="1"/>
</dbReference>
<proteinExistence type="predicted"/>
<evidence type="ECO:0000313" key="11">
    <source>
        <dbReference type="Proteomes" id="UP000030653"/>
    </source>
</evidence>
<feature type="region of interest" description="Disordered" evidence="8">
    <location>
        <begin position="302"/>
        <end position="330"/>
    </location>
</feature>
<evidence type="ECO:0000256" key="8">
    <source>
        <dbReference type="SAM" id="MobiDB-lite"/>
    </source>
</evidence>
<gene>
    <name evidence="10" type="ORF">DACRYDRAFT_97207</name>
</gene>
<keyword evidence="11" id="KW-1185">Reference proteome</keyword>
<dbReference type="InterPro" id="IPR000156">
    <property type="entry name" value="Ran_bind_dom"/>
</dbReference>
<dbReference type="InterPro" id="IPR053074">
    <property type="entry name" value="NPC_Nucleoporin"/>
</dbReference>
<reference evidence="10 11" key="1">
    <citation type="journal article" date="2012" name="Science">
        <title>The Paleozoic origin of enzymatic lignin decomposition reconstructed from 31 fungal genomes.</title>
        <authorList>
            <person name="Floudas D."/>
            <person name="Binder M."/>
            <person name="Riley R."/>
            <person name="Barry K."/>
            <person name="Blanchette R.A."/>
            <person name="Henrissat B."/>
            <person name="Martinez A.T."/>
            <person name="Otillar R."/>
            <person name="Spatafora J.W."/>
            <person name="Yadav J.S."/>
            <person name="Aerts A."/>
            <person name="Benoit I."/>
            <person name="Boyd A."/>
            <person name="Carlson A."/>
            <person name="Copeland A."/>
            <person name="Coutinho P.M."/>
            <person name="de Vries R.P."/>
            <person name="Ferreira P."/>
            <person name="Findley K."/>
            <person name="Foster B."/>
            <person name="Gaskell J."/>
            <person name="Glotzer D."/>
            <person name="Gorecki P."/>
            <person name="Heitman J."/>
            <person name="Hesse C."/>
            <person name="Hori C."/>
            <person name="Igarashi K."/>
            <person name="Jurgens J.A."/>
            <person name="Kallen N."/>
            <person name="Kersten P."/>
            <person name="Kohler A."/>
            <person name="Kuees U."/>
            <person name="Kumar T.K.A."/>
            <person name="Kuo A."/>
            <person name="LaButti K."/>
            <person name="Larrondo L.F."/>
            <person name="Lindquist E."/>
            <person name="Ling A."/>
            <person name="Lombard V."/>
            <person name="Lucas S."/>
            <person name="Lundell T."/>
            <person name="Martin R."/>
            <person name="McLaughlin D.J."/>
            <person name="Morgenstern I."/>
            <person name="Morin E."/>
            <person name="Murat C."/>
            <person name="Nagy L.G."/>
            <person name="Nolan M."/>
            <person name="Ohm R.A."/>
            <person name="Patyshakuliyeva A."/>
            <person name="Rokas A."/>
            <person name="Ruiz-Duenas F.J."/>
            <person name="Sabat G."/>
            <person name="Salamov A."/>
            <person name="Samejima M."/>
            <person name="Schmutz J."/>
            <person name="Slot J.C."/>
            <person name="St John F."/>
            <person name="Stenlid J."/>
            <person name="Sun H."/>
            <person name="Sun S."/>
            <person name="Syed K."/>
            <person name="Tsang A."/>
            <person name="Wiebenga A."/>
            <person name="Young D."/>
            <person name="Pisabarro A."/>
            <person name="Eastwood D.C."/>
            <person name="Martin F."/>
            <person name="Cullen D."/>
            <person name="Grigoriev I.V."/>
            <person name="Hibbett D.S."/>
        </authorList>
    </citation>
    <scope>NUCLEOTIDE SEQUENCE [LARGE SCALE GENOMIC DNA]</scope>
    <source>
        <strain evidence="10 11">DJM-731 SS1</strain>
    </source>
</reference>
<feature type="compositionally biased region" description="Acidic residues" evidence="8">
    <location>
        <begin position="13"/>
        <end position="22"/>
    </location>
</feature>
<evidence type="ECO:0000256" key="1">
    <source>
        <dbReference type="ARBA" id="ARBA00004567"/>
    </source>
</evidence>
<dbReference type="SUPFAM" id="SSF50729">
    <property type="entry name" value="PH domain-like"/>
    <property type="match status" value="1"/>
</dbReference>
<dbReference type="InterPro" id="IPR015007">
    <property type="entry name" value="NUP2/50/61"/>
</dbReference>
<dbReference type="GO" id="GO:0051028">
    <property type="term" value="P:mRNA transport"/>
    <property type="evidence" value="ECO:0007669"/>
    <property type="project" value="UniProtKB-KW"/>
</dbReference>
<dbReference type="InterPro" id="IPR011993">
    <property type="entry name" value="PH-like_dom_sf"/>
</dbReference>
<keyword evidence="6" id="KW-0906">Nuclear pore complex</keyword>
<feature type="domain" description="RanBD1" evidence="9">
    <location>
        <begin position="497"/>
        <end position="614"/>
    </location>
</feature>
<keyword evidence="2" id="KW-0813">Transport</keyword>
<feature type="compositionally biased region" description="Acidic residues" evidence="8">
    <location>
        <begin position="691"/>
        <end position="723"/>
    </location>
</feature>
<keyword evidence="5" id="KW-0811">Translocation</keyword>
<dbReference type="RefSeq" id="XP_040624294.1">
    <property type="nucleotide sequence ID" value="XM_040777434.1"/>
</dbReference>
<evidence type="ECO:0000256" key="2">
    <source>
        <dbReference type="ARBA" id="ARBA00022448"/>
    </source>
</evidence>
<dbReference type="Pfam" id="PF00638">
    <property type="entry name" value="Ran_BP1"/>
    <property type="match status" value="1"/>
</dbReference>
<dbReference type="PANTHER" id="PTHR38697:SF1">
    <property type="entry name" value="NUCLEAR PORE COMPLEX PROTEIN SIMILAR TO S. CEREVISIAE NUP2 (EUROFUNG)"/>
    <property type="match status" value="1"/>
</dbReference>
<dbReference type="AlphaFoldDB" id="M5FVM5"/>
<dbReference type="SMART" id="SM00160">
    <property type="entry name" value="RanBD"/>
    <property type="match status" value="1"/>
</dbReference>
<evidence type="ECO:0000256" key="6">
    <source>
        <dbReference type="ARBA" id="ARBA00023132"/>
    </source>
</evidence>
<evidence type="ECO:0000259" key="9">
    <source>
        <dbReference type="PROSITE" id="PS50196"/>
    </source>
</evidence>
<protein>
    <recommendedName>
        <fullName evidence="9">RanBD1 domain-containing protein</fullName>
    </recommendedName>
</protein>
<evidence type="ECO:0000256" key="3">
    <source>
        <dbReference type="ARBA" id="ARBA00022816"/>
    </source>
</evidence>
<feature type="compositionally biased region" description="Polar residues" evidence="8">
    <location>
        <begin position="23"/>
        <end position="37"/>
    </location>
</feature>
<feature type="region of interest" description="Disordered" evidence="8">
    <location>
        <begin position="662"/>
        <end position="782"/>
    </location>
</feature>
<feature type="compositionally biased region" description="Polar residues" evidence="8">
    <location>
        <begin position="120"/>
        <end position="130"/>
    </location>
</feature>
<dbReference type="STRING" id="1858805.M5FVM5"/>
<keyword evidence="4" id="KW-0653">Protein transport</keyword>